<keyword evidence="3" id="KW-1185">Reference proteome</keyword>
<sequence length="136" mass="15251">MGLIAFIGLSIVVMIGSSFLMDYSAGHAPPPRPEISIHAIIQRCFFHRRCLEIFLALHLMDYALSIFTALETGDWSPLKPIPFRHMVSSVMAQFLIFWIGAALAVIFEYHGWTGSHLFGRFADPVLARLKETQTGT</sequence>
<evidence type="ECO:0000256" key="1">
    <source>
        <dbReference type="SAM" id="Phobius"/>
    </source>
</evidence>
<organism evidence="2 3">
    <name type="scientific">Fusarium euwallaceae</name>
    <dbReference type="NCBI Taxonomy" id="1147111"/>
    <lineage>
        <taxon>Eukaryota</taxon>
        <taxon>Fungi</taxon>
        <taxon>Dikarya</taxon>
        <taxon>Ascomycota</taxon>
        <taxon>Pezizomycotina</taxon>
        <taxon>Sordariomycetes</taxon>
        <taxon>Hypocreomycetidae</taxon>
        <taxon>Hypocreales</taxon>
        <taxon>Nectriaceae</taxon>
        <taxon>Fusarium</taxon>
        <taxon>Fusarium solani species complex</taxon>
    </lineage>
</organism>
<keyword evidence="1" id="KW-0812">Transmembrane</keyword>
<gene>
    <name evidence="2" type="ORF">BHE90_001558</name>
</gene>
<keyword evidence="1" id="KW-0472">Membrane</keyword>
<evidence type="ECO:0000313" key="2">
    <source>
        <dbReference type="EMBL" id="RTE83902.1"/>
    </source>
</evidence>
<feature type="transmembrane region" description="Helical" evidence="1">
    <location>
        <begin position="90"/>
        <end position="110"/>
    </location>
</feature>
<reference evidence="2 3" key="1">
    <citation type="submission" date="2017-06" db="EMBL/GenBank/DDBJ databases">
        <title>Comparative genomic analysis of Ambrosia Fusariam Clade fungi.</title>
        <authorList>
            <person name="Stajich J.E."/>
            <person name="Carrillo J."/>
            <person name="Kijimoto T."/>
            <person name="Eskalen A."/>
            <person name="O'Donnell K."/>
            <person name="Kasson M."/>
        </authorList>
    </citation>
    <scope>NUCLEOTIDE SEQUENCE [LARGE SCALE GENOMIC DNA]</scope>
    <source>
        <strain evidence="2 3">UCR1854</strain>
    </source>
</reference>
<dbReference type="AlphaFoldDB" id="A0A430M7G4"/>
<dbReference type="EMBL" id="MIKF01000011">
    <property type="protein sequence ID" value="RTE83902.1"/>
    <property type="molecule type" value="Genomic_DNA"/>
</dbReference>
<name>A0A430M7G4_9HYPO</name>
<feature type="transmembrane region" description="Helical" evidence="1">
    <location>
        <begin position="6"/>
        <end position="25"/>
    </location>
</feature>
<comment type="caution">
    <text evidence="2">The sequence shown here is derived from an EMBL/GenBank/DDBJ whole genome shotgun (WGS) entry which is preliminary data.</text>
</comment>
<protein>
    <submittedName>
        <fullName evidence="2">Uncharacterized protein</fullName>
    </submittedName>
</protein>
<evidence type="ECO:0000313" key="3">
    <source>
        <dbReference type="Proteomes" id="UP000287124"/>
    </source>
</evidence>
<keyword evidence="1" id="KW-1133">Transmembrane helix</keyword>
<dbReference type="Proteomes" id="UP000287124">
    <property type="component" value="Unassembled WGS sequence"/>
</dbReference>
<proteinExistence type="predicted"/>
<accession>A0A430M7G4</accession>